<evidence type="ECO:0000256" key="3">
    <source>
        <dbReference type="ARBA" id="ARBA00022833"/>
    </source>
</evidence>
<dbReference type="PROSITE" id="PS00463">
    <property type="entry name" value="ZN2_CY6_FUNGAL_1"/>
    <property type="match status" value="1"/>
</dbReference>
<dbReference type="Pfam" id="PF04082">
    <property type="entry name" value="Fungal_trans"/>
    <property type="match status" value="1"/>
</dbReference>
<proteinExistence type="predicted"/>
<dbReference type="CDD" id="cd00067">
    <property type="entry name" value="GAL4"/>
    <property type="match status" value="1"/>
</dbReference>
<keyword evidence="7" id="KW-0539">Nucleus</keyword>
<gene>
    <name evidence="10" type="ORF">CLO192961_LOCUS71831</name>
</gene>
<keyword evidence="2" id="KW-0479">Metal-binding</keyword>
<dbReference type="InterPro" id="IPR001138">
    <property type="entry name" value="Zn2Cys6_DnaBD"/>
</dbReference>
<dbReference type="InterPro" id="IPR007219">
    <property type="entry name" value="XnlR_reg_dom"/>
</dbReference>
<evidence type="ECO:0000256" key="7">
    <source>
        <dbReference type="ARBA" id="ARBA00023242"/>
    </source>
</evidence>
<dbReference type="PROSITE" id="PS50048">
    <property type="entry name" value="ZN2_CY6_FUNGAL_2"/>
    <property type="match status" value="1"/>
</dbReference>
<sequence length="879" mass="98315">QKSLRMIRQQASPAMSNPSQSAEPPAKKVAKRRPGASSPKRRCVSTACIACRKRKSKCDGVVPSCAACSSVYGTECIYDPDSDHRRRGVYKDKVTSGKPQISAFQVIIDALRQGTESEAISIVKRLRASDNLDELADKITRNEIHDTEAEEDGGNQGAETSHLIDHSDDEVRAQSAVEGERDLAQKMGELRLENGSVRFIGGTSHLIYMGDSYSNPADEPISDSYVPGTNPIATWTRVTDDTELISHLINKYFCYHYPYFTTLSKKMFERDYYKGRAGIDPKSTVYCSSLLVNAMLALGCHFSDIPGAYGIPGDNRTKGNHFFAEAKRLIVENDEYEKPRLVTVQALALMSVREAGCGREAKGWVYSGMSFRMAQDIGLNLEMSVLEKEAMNEYEIDARRVTFWGCYLFDKCWSNYLGRLPQLSNESCNVPTLDVFPDEEVELWCPFPDTGFEPSLAQPSRTRAAAVYLFKLCQISNDLLVFFYHPNHIGRSSDKTEELAKLGELHKRLEQWRKDLPKEFEPKERQLPNVILTHMFFNLQFIHLFRPFLKYSPSNSPLPYHISPRRICTANAGAISKLMRLYKRSWGLRQICNIAVYMIHSACIIHLLNLPEKTAKRDITHGIKHLEEMAEDWLCARRTLSILSVLARKWKCELPEDAAFALQRADETYGYFNPSDVPSPMSHRTLSPPSANDDFPPQNETGNLHQPSSAQSAGQNSTTTNQSFNVARGLFTGSPQEGYSGAEPSSLLAQQQQPPEVSMPGFANSFSPGPTPKFSTGMAPNPTNLRQAPLSGAGMENPDWFFNDGVRWQQSFETWEMGNRSSATPSFVAAPYVFGDDILDMTDDAGPVLAQQSGARENLTGFEGFDATLNQDEWLSNLE</sequence>
<dbReference type="InterPro" id="IPR051615">
    <property type="entry name" value="Transcr_Regulatory_Elem"/>
</dbReference>
<feature type="region of interest" description="Disordered" evidence="8">
    <location>
        <begin position="673"/>
        <end position="784"/>
    </location>
</feature>
<keyword evidence="6" id="KW-0804">Transcription</keyword>
<accession>A0ABY6TTP5</accession>
<evidence type="ECO:0000313" key="10">
    <source>
        <dbReference type="EMBL" id="VUC22024.1"/>
    </source>
</evidence>
<dbReference type="PANTHER" id="PTHR31313">
    <property type="entry name" value="TY1 ENHANCER ACTIVATOR"/>
    <property type="match status" value="1"/>
</dbReference>
<feature type="domain" description="Zn(2)-C6 fungal-type" evidence="9">
    <location>
        <begin position="47"/>
        <end position="78"/>
    </location>
</feature>
<dbReference type="SMART" id="SM00906">
    <property type="entry name" value="Fungal_trans"/>
    <property type="match status" value="1"/>
</dbReference>
<organism evidence="10 11">
    <name type="scientific">Bionectria ochroleuca</name>
    <name type="common">Gliocladium roseum</name>
    <dbReference type="NCBI Taxonomy" id="29856"/>
    <lineage>
        <taxon>Eukaryota</taxon>
        <taxon>Fungi</taxon>
        <taxon>Dikarya</taxon>
        <taxon>Ascomycota</taxon>
        <taxon>Pezizomycotina</taxon>
        <taxon>Sordariomycetes</taxon>
        <taxon>Hypocreomycetidae</taxon>
        <taxon>Hypocreales</taxon>
        <taxon>Bionectriaceae</taxon>
        <taxon>Clonostachys</taxon>
    </lineage>
</organism>
<feature type="region of interest" description="Disordered" evidence="8">
    <location>
        <begin position="1"/>
        <end position="40"/>
    </location>
</feature>
<evidence type="ECO:0000256" key="1">
    <source>
        <dbReference type="ARBA" id="ARBA00004123"/>
    </source>
</evidence>
<dbReference type="EMBL" id="CABFNS010000508">
    <property type="protein sequence ID" value="VUC22024.1"/>
    <property type="molecule type" value="Genomic_DNA"/>
</dbReference>
<reference evidence="10 11" key="1">
    <citation type="submission" date="2019-06" db="EMBL/GenBank/DDBJ databases">
        <authorList>
            <person name="Broberg M."/>
        </authorList>
    </citation>
    <scope>NUCLEOTIDE SEQUENCE [LARGE SCALE GENOMIC DNA]</scope>
</reference>
<dbReference type="CDD" id="cd12148">
    <property type="entry name" value="fungal_TF_MHR"/>
    <property type="match status" value="1"/>
</dbReference>
<evidence type="ECO:0000259" key="9">
    <source>
        <dbReference type="PROSITE" id="PS50048"/>
    </source>
</evidence>
<dbReference type="InterPro" id="IPR036864">
    <property type="entry name" value="Zn2-C6_fun-type_DNA-bd_sf"/>
</dbReference>
<evidence type="ECO:0000256" key="4">
    <source>
        <dbReference type="ARBA" id="ARBA00023015"/>
    </source>
</evidence>
<evidence type="ECO:0000256" key="8">
    <source>
        <dbReference type="SAM" id="MobiDB-lite"/>
    </source>
</evidence>
<keyword evidence="4" id="KW-0805">Transcription regulation</keyword>
<dbReference type="PANTHER" id="PTHR31313:SF81">
    <property type="entry name" value="TY1 ENHANCER ACTIVATOR"/>
    <property type="match status" value="1"/>
</dbReference>
<comment type="caution">
    <text evidence="10">The sequence shown here is derived from an EMBL/GenBank/DDBJ whole genome shotgun (WGS) entry which is preliminary data.</text>
</comment>
<keyword evidence="11" id="KW-1185">Reference proteome</keyword>
<feature type="compositionally biased region" description="Basic residues" evidence="8">
    <location>
        <begin position="28"/>
        <end position="40"/>
    </location>
</feature>
<evidence type="ECO:0000313" key="11">
    <source>
        <dbReference type="Proteomes" id="UP000766486"/>
    </source>
</evidence>
<dbReference type="SMART" id="SM00066">
    <property type="entry name" value="GAL4"/>
    <property type="match status" value="1"/>
</dbReference>
<feature type="region of interest" description="Disordered" evidence="8">
    <location>
        <begin position="141"/>
        <end position="170"/>
    </location>
</feature>
<evidence type="ECO:0000256" key="6">
    <source>
        <dbReference type="ARBA" id="ARBA00023163"/>
    </source>
</evidence>
<evidence type="ECO:0000256" key="2">
    <source>
        <dbReference type="ARBA" id="ARBA00022723"/>
    </source>
</evidence>
<keyword evidence="3" id="KW-0862">Zinc</keyword>
<dbReference type="Proteomes" id="UP000766486">
    <property type="component" value="Unassembled WGS sequence"/>
</dbReference>
<evidence type="ECO:0000256" key="5">
    <source>
        <dbReference type="ARBA" id="ARBA00023125"/>
    </source>
</evidence>
<keyword evidence="5" id="KW-0238">DNA-binding</keyword>
<feature type="compositionally biased region" description="Low complexity" evidence="8">
    <location>
        <begin position="742"/>
        <end position="756"/>
    </location>
</feature>
<dbReference type="Gene3D" id="4.10.240.10">
    <property type="entry name" value="Zn(2)-C6 fungal-type DNA-binding domain"/>
    <property type="match status" value="1"/>
</dbReference>
<feature type="compositionally biased region" description="Polar residues" evidence="8">
    <location>
        <begin position="698"/>
        <end position="725"/>
    </location>
</feature>
<feature type="non-terminal residue" evidence="10">
    <location>
        <position position="1"/>
    </location>
</feature>
<protein>
    <recommendedName>
        <fullName evidence="9">Zn(2)-C6 fungal-type domain-containing protein</fullName>
    </recommendedName>
</protein>
<dbReference type="Pfam" id="PF00172">
    <property type="entry name" value="Zn_clus"/>
    <property type="match status" value="1"/>
</dbReference>
<feature type="compositionally biased region" description="Polar residues" evidence="8">
    <location>
        <begin position="1"/>
        <end position="22"/>
    </location>
</feature>
<dbReference type="SUPFAM" id="SSF57701">
    <property type="entry name" value="Zn2/Cys6 DNA-binding domain"/>
    <property type="match status" value="1"/>
</dbReference>
<comment type="subcellular location">
    <subcellularLocation>
        <location evidence="1">Nucleus</location>
    </subcellularLocation>
</comment>
<name>A0ABY6TTP5_BIOOC</name>